<dbReference type="Pfam" id="PF13469">
    <property type="entry name" value="Sulfotransfer_3"/>
    <property type="match status" value="1"/>
</dbReference>
<sequence>MYFDFTYYARVLRHVWCLKNWPGRSRMLRKLLLWLPLQSLFHSLCFLLDYLFFPRLWRQRVDRPVFIVGHARSGTTLCHRLLAADGDHFSYFLYWELLFPSLLQKKLIRALAKLDHALGQPCKRRLKKWDDKTFGKFRHIHNMSLWNAEEDQFVMQAAFVTQQWAVDIPLMDKIDLYHVDNMSTKKRRRWMHHYRECVKRQLLLNGGNRTHLSKNPLMCGWVAAIIETFPDARIVVMMRNPNDCIPSTLKLLELSWQGKGWKPSQYASSLRVMTDIAFDSMRHPSEVLNKHPDTPHVFIDYRQITAEPRQAIYRLYEALAMPVSADFDAWLLHQEDKERSHKSHFEYTINDYELSHREIESKLGDLFDEYQWPRLSGENPSQTMETING</sequence>
<keyword evidence="1" id="KW-0472">Membrane</keyword>
<keyword evidence="3" id="KW-1185">Reference proteome</keyword>
<dbReference type="InterPro" id="IPR052736">
    <property type="entry name" value="Stf3_sulfotransferase"/>
</dbReference>
<protein>
    <submittedName>
        <fullName evidence="2">Sulfotransferase</fullName>
    </submittedName>
</protein>
<accession>A0ABS6VW30</accession>
<evidence type="ECO:0000313" key="3">
    <source>
        <dbReference type="Proteomes" id="UP001166291"/>
    </source>
</evidence>
<dbReference type="EMBL" id="JAHWDQ010000006">
    <property type="protein sequence ID" value="MBW2942561.1"/>
    <property type="molecule type" value="Genomic_DNA"/>
</dbReference>
<evidence type="ECO:0000256" key="1">
    <source>
        <dbReference type="SAM" id="Phobius"/>
    </source>
</evidence>
<gene>
    <name evidence="2" type="ORF">KXJ70_17315</name>
</gene>
<dbReference type="PANTHER" id="PTHR36451">
    <property type="entry name" value="PAPS-DEPENDENT SULFOTRANSFERASE STF3"/>
    <property type="match status" value="1"/>
</dbReference>
<proteinExistence type="predicted"/>
<keyword evidence="1" id="KW-1133">Transmembrane helix</keyword>
<feature type="transmembrane region" description="Helical" evidence="1">
    <location>
        <begin position="31"/>
        <end position="53"/>
    </location>
</feature>
<keyword evidence="1" id="KW-0812">Transmembrane</keyword>
<evidence type="ECO:0000313" key="2">
    <source>
        <dbReference type="EMBL" id="MBW2942561.1"/>
    </source>
</evidence>
<name>A0ABS6VW30_9GAMM</name>
<dbReference type="PANTHER" id="PTHR36451:SF1">
    <property type="entry name" value="OMEGA-HYDROXY-BETA-DIHYDROMENAQUINONE-9 SULFOTRANSFERASE STF3"/>
    <property type="match status" value="1"/>
</dbReference>
<dbReference type="Proteomes" id="UP001166291">
    <property type="component" value="Unassembled WGS sequence"/>
</dbReference>
<comment type="caution">
    <text evidence="2">The sequence shown here is derived from an EMBL/GenBank/DDBJ whole genome shotgun (WGS) entry which is preliminary data.</text>
</comment>
<organism evidence="2 3">
    <name type="scientific">Zhongshania aquimaris</name>
    <dbReference type="NCBI Taxonomy" id="2857107"/>
    <lineage>
        <taxon>Bacteria</taxon>
        <taxon>Pseudomonadati</taxon>
        <taxon>Pseudomonadota</taxon>
        <taxon>Gammaproteobacteria</taxon>
        <taxon>Cellvibrionales</taxon>
        <taxon>Spongiibacteraceae</taxon>
        <taxon>Zhongshania</taxon>
    </lineage>
</organism>
<reference evidence="2" key="1">
    <citation type="submission" date="2021-07" db="EMBL/GenBank/DDBJ databases">
        <title>Zhongshania sp. CAU 1632 isolated from seawater.</title>
        <authorList>
            <person name="Kim W."/>
        </authorList>
    </citation>
    <scope>NUCLEOTIDE SEQUENCE</scope>
    <source>
        <strain evidence="2">CAU 1632</strain>
    </source>
</reference>